<dbReference type="InterPro" id="IPR000843">
    <property type="entry name" value="HTH_LacI"/>
</dbReference>
<dbReference type="GO" id="GO:0000976">
    <property type="term" value="F:transcription cis-regulatory region binding"/>
    <property type="evidence" value="ECO:0007669"/>
    <property type="project" value="TreeGrafter"/>
</dbReference>
<keyword evidence="1" id="KW-0805">Transcription regulation</keyword>
<dbReference type="InterPro" id="IPR028082">
    <property type="entry name" value="Peripla_BP_I"/>
</dbReference>
<dbReference type="SMART" id="SM00354">
    <property type="entry name" value="HTH_LACI"/>
    <property type="match status" value="1"/>
</dbReference>
<reference evidence="5 6" key="1">
    <citation type="submission" date="2016-10" db="EMBL/GenBank/DDBJ databases">
        <authorList>
            <person name="de Groot N.N."/>
        </authorList>
    </citation>
    <scope>NUCLEOTIDE SEQUENCE [LARGE SCALE GENOMIC DNA]</scope>
    <source>
        <strain evidence="5 6">CGMCC 4.2022</strain>
    </source>
</reference>
<dbReference type="PROSITE" id="PS00356">
    <property type="entry name" value="HTH_LACI_1"/>
    <property type="match status" value="1"/>
</dbReference>
<dbReference type="SUPFAM" id="SSF53822">
    <property type="entry name" value="Periplasmic binding protein-like I"/>
    <property type="match status" value="1"/>
</dbReference>
<evidence type="ECO:0000313" key="5">
    <source>
        <dbReference type="EMBL" id="SDM82069.1"/>
    </source>
</evidence>
<evidence type="ECO:0000256" key="1">
    <source>
        <dbReference type="ARBA" id="ARBA00023015"/>
    </source>
</evidence>
<accession>A0A1G9WC51</accession>
<dbReference type="PANTHER" id="PTHR30146">
    <property type="entry name" value="LACI-RELATED TRANSCRIPTIONAL REPRESSOR"/>
    <property type="match status" value="1"/>
</dbReference>
<dbReference type="SUPFAM" id="SSF47413">
    <property type="entry name" value="lambda repressor-like DNA-binding domains"/>
    <property type="match status" value="1"/>
</dbReference>
<proteinExistence type="predicted"/>
<dbReference type="EMBL" id="FNIE01000001">
    <property type="protein sequence ID" value="SDM82069.1"/>
    <property type="molecule type" value="Genomic_DNA"/>
</dbReference>
<keyword evidence="6" id="KW-1185">Reference proteome</keyword>
<dbReference type="CDD" id="cd06267">
    <property type="entry name" value="PBP1_LacI_sugar_binding-like"/>
    <property type="match status" value="1"/>
</dbReference>
<dbReference type="CDD" id="cd01392">
    <property type="entry name" value="HTH_LacI"/>
    <property type="match status" value="1"/>
</dbReference>
<dbReference type="Pfam" id="PF13377">
    <property type="entry name" value="Peripla_BP_3"/>
    <property type="match status" value="1"/>
</dbReference>
<evidence type="ECO:0000313" key="6">
    <source>
        <dbReference type="Proteomes" id="UP000199341"/>
    </source>
</evidence>
<keyword evidence="2" id="KW-0238">DNA-binding</keyword>
<dbReference type="InterPro" id="IPR010982">
    <property type="entry name" value="Lambda_DNA-bd_dom_sf"/>
</dbReference>
<evidence type="ECO:0000259" key="4">
    <source>
        <dbReference type="PROSITE" id="PS50932"/>
    </source>
</evidence>
<organism evidence="5 6">
    <name type="scientific">Actinacidiphila guanduensis</name>
    <dbReference type="NCBI Taxonomy" id="310781"/>
    <lineage>
        <taxon>Bacteria</taxon>
        <taxon>Bacillati</taxon>
        <taxon>Actinomycetota</taxon>
        <taxon>Actinomycetes</taxon>
        <taxon>Kitasatosporales</taxon>
        <taxon>Streptomycetaceae</taxon>
        <taxon>Actinacidiphila</taxon>
    </lineage>
</organism>
<dbReference type="PROSITE" id="PS50932">
    <property type="entry name" value="HTH_LACI_2"/>
    <property type="match status" value="1"/>
</dbReference>
<sequence>MAGIEDVARLAGVSASTASRALNGHPRISAETVRRVAEAAQTLGYVASSSAYTLATGRNRNIGVVLPYVERWYFGTVLAGIDSRLMQAGYDLSLYNFNGSSEQRASVFTDFLLRRRVDALITVAVKLEAGELDVLHRLGKPVLAVGGPVPGASTLRIDDFGAAKLATLHLLSLGHSRIALIGGDAASEMDFRQPETRHGGYLEAMADHGIDVPDSWFFPADFTVGGGYAAAKTALSDPRLSFTALFAASDEMAIGAVLAARDLGMRVPEDVSIVGIDGHDLSEFFGLTTVAQAPRDQGARAADLILEALSGGEAAEATDTVWPIELVVRSTTTRNHGA</sequence>
<dbReference type="GO" id="GO:0003700">
    <property type="term" value="F:DNA-binding transcription factor activity"/>
    <property type="evidence" value="ECO:0007669"/>
    <property type="project" value="TreeGrafter"/>
</dbReference>
<gene>
    <name evidence="5" type="ORF">SAMN05216259_101594</name>
</gene>
<dbReference type="Gene3D" id="1.10.260.40">
    <property type="entry name" value="lambda repressor-like DNA-binding domains"/>
    <property type="match status" value="1"/>
</dbReference>
<name>A0A1G9WC51_9ACTN</name>
<evidence type="ECO:0000256" key="3">
    <source>
        <dbReference type="ARBA" id="ARBA00023163"/>
    </source>
</evidence>
<dbReference type="RefSeq" id="WP_093782620.1">
    <property type="nucleotide sequence ID" value="NZ_FNIE01000001.1"/>
</dbReference>
<evidence type="ECO:0000256" key="2">
    <source>
        <dbReference type="ARBA" id="ARBA00023125"/>
    </source>
</evidence>
<dbReference type="Gene3D" id="3.40.50.2300">
    <property type="match status" value="2"/>
</dbReference>
<protein>
    <submittedName>
        <fullName evidence="5">Transcriptional regulator, LacI family</fullName>
    </submittedName>
</protein>
<feature type="domain" description="HTH lacI-type" evidence="4">
    <location>
        <begin position="2"/>
        <end position="56"/>
    </location>
</feature>
<dbReference type="InterPro" id="IPR046335">
    <property type="entry name" value="LacI/GalR-like_sensor"/>
</dbReference>
<dbReference type="STRING" id="310781.SAMN05216259_101594"/>
<dbReference type="Pfam" id="PF00356">
    <property type="entry name" value="LacI"/>
    <property type="match status" value="1"/>
</dbReference>
<dbReference type="AlphaFoldDB" id="A0A1G9WC51"/>
<keyword evidence="3" id="KW-0804">Transcription</keyword>
<dbReference type="Proteomes" id="UP000199341">
    <property type="component" value="Unassembled WGS sequence"/>
</dbReference>
<dbReference type="PANTHER" id="PTHR30146:SF153">
    <property type="entry name" value="LACTOSE OPERON REPRESSOR"/>
    <property type="match status" value="1"/>
</dbReference>
<dbReference type="OrthoDB" id="3510266at2"/>